<name>A0ACC2NBT2_9HYME</name>
<comment type="caution">
    <text evidence="1">The sequence shown here is derived from an EMBL/GenBank/DDBJ whole genome shotgun (WGS) entry which is preliminary data.</text>
</comment>
<sequence>MSNVSEDAFDLPQLRCGVLVNPKSCKTRSGELGFCQLRENCENYSTNAHDDERSDVDINTVKVCGETREFCCPRGKTSKNNITSHTLDAIINEPTKTQPKTVYDPLKKKARRTRGTSAEQLYIYPNDLRALLPLDCGQVVFGHYNELIFGGSTTYRTDYPWMAALEYSTPTGRKIMCGGSLITNQHVLTAAHCLNPGLPDGWELISVRLGYVYISKDNEGDGDSRCINVPVVMQIKHESYNSNKATRFADDIAILKIAQTVEFSDRMRPICLPMESNIPSNLTVIGWGLTESGVQSRRLLEAEIPSFNKQTCEWIYQAYGFRSLSPTQICAGGQPGVDSCKGDSGGPLMGDVDIQLMSGQIHRRKAIVGIVSLGNRRCGLGGVPGVYTRVHDYIPWILDKIRSSSDVNVKSDSLHSATDQDHDRNREAPVKTESLELTSPNQKMSDTQVFDIRSHH</sequence>
<organism evidence="1 2">
    <name type="scientific">Eretmocerus hayati</name>
    <dbReference type="NCBI Taxonomy" id="131215"/>
    <lineage>
        <taxon>Eukaryota</taxon>
        <taxon>Metazoa</taxon>
        <taxon>Ecdysozoa</taxon>
        <taxon>Arthropoda</taxon>
        <taxon>Hexapoda</taxon>
        <taxon>Insecta</taxon>
        <taxon>Pterygota</taxon>
        <taxon>Neoptera</taxon>
        <taxon>Endopterygota</taxon>
        <taxon>Hymenoptera</taxon>
        <taxon>Apocrita</taxon>
        <taxon>Proctotrupomorpha</taxon>
        <taxon>Chalcidoidea</taxon>
        <taxon>Aphelinidae</taxon>
        <taxon>Aphelininae</taxon>
        <taxon>Eretmocerus</taxon>
    </lineage>
</organism>
<evidence type="ECO:0000313" key="1">
    <source>
        <dbReference type="EMBL" id="KAJ8668504.1"/>
    </source>
</evidence>
<evidence type="ECO:0000313" key="2">
    <source>
        <dbReference type="Proteomes" id="UP001239111"/>
    </source>
</evidence>
<proteinExistence type="predicted"/>
<protein>
    <submittedName>
        <fullName evidence="1">Uncharacterized protein</fullName>
    </submittedName>
</protein>
<accession>A0ACC2NBT2</accession>
<gene>
    <name evidence="1" type="ORF">QAD02_010167</name>
</gene>
<keyword evidence="2" id="KW-1185">Reference proteome</keyword>
<dbReference type="EMBL" id="CM056744">
    <property type="protein sequence ID" value="KAJ8668504.1"/>
    <property type="molecule type" value="Genomic_DNA"/>
</dbReference>
<dbReference type="Proteomes" id="UP001239111">
    <property type="component" value="Chromosome 4"/>
</dbReference>
<reference evidence="1" key="1">
    <citation type="submission" date="2023-04" db="EMBL/GenBank/DDBJ databases">
        <title>A chromosome-level genome assembly of the parasitoid wasp Eretmocerus hayati.</title>
        <authorList>
            <person name="Zhong Y."/>
            <person name="Liu S."/>
            <person name="Liu Y."/>
        </authorList>
    </citation>
    <scope>NUCLEOTIDE SEQUENCE</scope>
    <source>
        <strain evidence="1">ZJU_SS_LIU_2023</strain>
    </source>
</reference>